<evidence type="ECO:0000313" key="2">
    <source>
        <dbReference type="Proteomes" id="UP000294963"/>
    </source>
</evidence>
<keyword evidence="2" id="KW-1185">Reference proteome</keyword>
<dbReference type="EMBL" id="SLVJ01000017">
    <property type="protein sequence ID" value="TCM64506.1"/>
    <property type="molecule type" value="Genomic_DNA"/>
</dbReference>
<name>A0A4R1XLT5_ACICA</name>
<dbReference type="Proteomes" id="UP000294963">
    <property type="component" value="Unassembled WGS sequence"/>
</dbReference>
<protein>
    <submittedName>
        <fullName evidence="1">Uncharacterized protein</fullName>
    </submittedName>
</protein>
<organism evidence="1 2">
    <name type="scientific">Acinetobacter calcoaceticus</name>
    <dbReference type="NCBI Taxonomy" id="471"/>
    <lineage>
        <taxon>Bacteria</taxon>
        <taxon>Pseudomonadati</taxon>
        <taxon>Pseudomonadota</taxon>
        <taxon>Gammaproteobacteria</taxon>
        <taxon>Moraxellales</taxon>
        <taxon>Moraxellaceae</taxon>
        <taxon>Acinetobacter</taxon>
        <taxon>Acinetobacter calcoaceticus/baumannii complex</taxon>
    </lineage>
</organism>
<proteinExistence type="predicted"/>
<dbReference type="AlphaFoldDB" id="A0A4R1XLT5"/>
<evidence type="ECO:0000313" key="1">
    <source>
        <dbReference type="EMBL" id="TCM64506.1"/>
    </source>
</evidence>
<sequence length="277" mass="31997">MLTELHFGIQGVKDFQRNQSIFDNNYMEPVGMGFQDLSWRDSALGQVRIYTAESHLDIPNVSSAMGTAFDRKTYQGIHGIDVRSRFYAENGISLEQAYQAYANVVNELKKNKWQQYHYASEARIAPQDNLKYMLSHTGTSIDATSLLSFEQWKQIVQSNGILLRVYNSDVTLSISFSESPAQRASDEENATPENRPFNLDINYAFTTFRYSTRGVVGVTDEGDVEVDDFNEDQYKIAFQKHEKEESKYRLKAEQEARAEGYHIDEDYQDPDYWKYSK</sequence>
<gene>
    <name evidence="1" type="ORF">EC844_11765</name>
</gene>
<reference evidence="1 2" key="1">
    <citation type="submission" date="2019-03" db="EMBL/GenBank/DDBJ databases">
        <title>Genomic analyses of the natural microbiome of Caenorhabditis elegans.</title>
        <authorList>
            <person name="Samuel B."/>
        </authorList>
    </citation>
    <scope>NUCLEOTIDE SEQUENCE [LARGE SCALE GENOMIC DNA]</scope>
    <source>
        <strain evidence="1 2">JUb89</strain>
    </source>
</reference>
<accession>A0A4R1XLT5</accession>
<comment type="caution">
    <text evidence="1">The sequence shown here is derived from an EMBL/GenBank/DDBJ whole genome shotgun (WGS) entry which is preliminary data.</text>
</comment>